<accession>A0AAD9Q769</accession>
<keyword evidence="2" id="KW-1185">Reference proteome</keyword>
<reference evidence="1" key="1">
    <citation type="journal article" date="2023" name="G3 (Bethesda)">
        <title>Whole genome assembly and annotation of the endangered Caribbean coral Acropora cervicornis.</title>
        <authorList>
            <person name="Selwyn J.D."/>
            <person name="Vollmer S.V."/>
        </authorList>
    </citation>
    <scope>NUCLEOTIDE SEQUENCE</scope>
    <source>
        <strain evidence="1">K2</strain>
    </source>
</reference>
<name>A0AAD9Q769_ACRCE</name>
<proteinExistence type="predicted"/>
<evidence type="ECO:0000313" key="1">
    <source>
        <dbReference type="EMBL" id="KAK2555834.1"/>
    </source>
</evidence>
<gene>
    <name evidence="1" type="ORF">P5673_022475</name>
</gene>
<protein>
    <submittedName>
        <fullName evidence="1">Uncharacterized protein</fullName>
    </submittedName>
</protein>
<organism evidence="1 2">
    <name type="scientific">Acropora cervicornis</name>
    <name type="common">Staghorn coral</name>
    <dbReference type="NCBI Taxonomy" id="6130"/>
    <lineage>
        <taxon>Eukaryota</taxon>
        <taxon>Metazoa</taxon>
        <taxon>Cnidaria</taxon>
        <taxon>Anthozoa</taxon>
        <taxon>Hexacorallia</taxon>
        <taxon>Scleractinia</taxon>
        <taxon>Astrocoeniina</taxon>
        <taxon>Acroporidae</taxon>
        <taxon>Acropora</taxon>
    </lineage>
</organism>
<dbReference type="AlphaFoldDB" id="A0AAD9Q769"/>
<evidence type="ECO:0000313" key="2">
    <source>
        <dbReference type="Proteomes" id="UP001249851"/>
    </source>
</evidence>
<sequence>MGAHVCDAARSHHDLHGEIQRLLGLIQRKETDETSGRKGRDGCGILLDNSRPPCFSCHFDRRTTTLEWRYEIPRIHLEGIGDLFGVTSSKACQIFNEVIRVIVQVFYDEYVALPTTKDGWKAELNAFLEDWDFPVWAHGTVSTFILAVI</sequence>
<comment type="caution">
    <text evidence="1">The sequence shown here is derived from an EMBL/GenBank/DDBJ whole genome shotgun (WGS) entry which is preliminary data.</text>
</comment>
<dbReference type="EMBL" id="JARQWQ010000060">
    <property type="protein sequence ID" value="KAK2555834.1"/>
    <property type="molecule type" value="Genomic_DNA"/>
</dbReference>
<dbReference type="Proteomes" id="UP001249851">
    <property type="component" value="Unassembled WGS sequence"/>
</dbReference>
<reference evidence="1" key="2">
    <citation type="journal article" date="2023" name="Science">
        <title>Genomic signatures of disease resistance in endangered staghorn corals.</title>
        <authorList>
            <person name="Vollmer S.V."/>
            <person name="Selwyn J.D."/>
            <person name="Despard B.A."/>
            <person name="Roesel C.L."/>
        </authorList>
    </citation>
    <scope>NUCLEOTIDE SEQUENCE</scope>
    <source>
        <strain evidence="1">K2</strain>
    </source>
</reference>